<protein>
    <submittedName>
        <fullName evidence="2">Uncharacterized protein</fullName>
    </submittedName>
</protein>
<feature type="compositionally biased region" description="Low complexity" evidence="1">
    <location>
        <begin position="1"/>
        <end position="19"/>
    </location>
</feature>
<organism evidence="2 3">
    <name type="scientific">Liparis tanakae</name>
    <name type="common">Tanaka's snailfish</name>
    <dbReference type="NCBI Taxonomy" id="230148"/>
    <lineage>
        <taxon>Eukaryota</taxon>
        <taxon>Metazoa</taxon>
        <taxon>Chordata</taxon>
        <taxon>Craniata</taxon>
        <taxon>Vertebrata</taxon>
        <taxon>Euteleostomi</taxon>
        <taxon>Actinopterygii</taxon>
        <taxon>Neopterygii</taxon>
        <taxon>Teleostei</taxon>
        <taxon>Neoteleostei</taxon>
        <taxon>Acanthomorphata</taxon>
        <taxon>Eupercaria</taxon>
        <taxon>Perciformes</taxon>
        <taxon>Cottioidei</taxon>
        <taxon>Cottales</taxon>
        <taxon>Liparidae</taxon>
        <taxon>Liparis</taxon>
    </lineage>
</organism>
<comment type="caution">
    <text evidence="2">The sequence shown here is derived from an EMBL/GenBank/DDBJ whole genome shotgun (WGS) entry which is preliminary data.</text>
</comment>
<evidence type="ECO:0000313" key="2">
    <source>
        <dbReference type="EMBL" id="TNN63082.1"/>
    </source>
</evidence>
<reference evidence="2 3" key="1">
    <citation type="submission" date="2019-03" db="EMBL/GenBank/DDBJ databases">
        <title>First draft genome of Liparis tanakae, snailfish: a comprehensive survey of snailfish specific genes.</title>
        <authorList>
            <person name="Kim W."/>
            <person name="Song I."/>
            <person name="Jeong J.-H."/>
            <person name="Kim D."/>
            <person name="Kim S."/>
            <person name="Ryu S."/>
            <person name="Song J.Y."/>
            <person name="Lee S.K."/>
        </authorList>
    </citation>
    <scope>NUCLEOTIDE SEQUENCE [LARGE SCALE GENOMIC DNA]</scope>
    <source>
        <tissue evidence="2">Muscle</tissue>
    </source>
</reference>
<accession>A0A4Z2HE74</accession>
<dbReference type="EMBL" id="SRLO01000280">
    <property type="protein sequence ID" value="TNN63082.1"/>
    <property type="molecule type" value="Genomic_DNA"/>
</dbReference>
<gene>
    <name evidence="2" type="ORF">EYF80_026698</name>
</gene>
<dbReference type="Proteomes" id="UP000314294">
    <property type="component" value="Unassembled WGS sequence"/>
</dbReference>
<sequence>MMASSTTPSSLLTSSLLPTGPGDKMASVPSKSLWTRREGQFEDSVPVEHVSVSVPFSSRARVRQSQAAVSHHEQNVCQASEGLRENNKTFPFYPLKHRSPFLSFASLHSSMSVGEERDKRGKEFRETSRRDIEQVRNPSLARCEIRWKALCCTPVLDLAPQPTRYRNCAPYRPIGRPSYVLK</sequence>
<name>A0A4Z2HE74_9TELE</name>
<dbReference type="AlphaFoldDB" id="A0A4Z2HE74"/>
<feature type="region of interest" description="Disordered" evidence="1">
    <location>
        <begin position="1"/>
        <end position="31"/>
    </location>
</feature>
<proteinExistence type="predicted"/>
<evidence type="ECO:0000313" key="3">
    <source>
        <dbReference type="Proteomes" id="UP000314294"/>
    </source>
</evidence>
<evidence type="ECO:0000256" key="1">
    <source>
        <dbReference type="SAM" id="MobiDB-lite"/>
    </source>
</evidence>
<keyword evidence="3" id="KW-1185">Reference proteome</keyword>